<dbReference type="PANTHER" id="PTHR23402:SF1">
    <property type="entry name" value="PYROGLUTAMYL-PEPTIDASE I"/>
    <property type="match status" value="1"/>
</dbReference>
<evidence type="ECO:0000313" key="9">
    <source>
        <dbReference type="EMBL" id="TWT96018.1"/>
    </source>
</evidence>
<evidence type="ECO:0000256" key="2">
    <source>
        <dbReference type="ARBA" id="ARBA00019191"/>
    </source>
</evidence>
<evidence type="ECO:0000313" key="10">
    <source>
        <dbReference type="Proteomes" id="UP000317421"/>
    </source>
</evidence>
<accession>A0A5C6A9M4</accession>
<evidence type="ECO:0000256" key="7">
    <source>
        <dbReference type="ARBA" id="ARBA00030836"/>
    </source>
</evidence>
<keyword evidence="6" id="KW-0788">Thiol protease</keyword>
<dbReference type="EMBL" id="SJPR01000004">
    <property type="protein sequence ID" value="TWT96018.1"/>
    <property type="molecule type" value="Genomic_DNA"/>
</dbReference>
<name>A0A5C6A9M4_9BACT</name>
<dbReference type="InterPro" id="IPR016125">
    <property type="entry name" value="Peptidase_C15-like"/>
</dbReference>
<dbReference type="PANTHER" id="PTHR23402">
    <property type="entry name" value="PROTEASE FAMILY C15 PYROGLUTAMYL-PEPTIDASE I-RELATED"/>
    <property type="match status" value="1"/>
</dbReference>
<dbReference type="PIRSF" id="PIRSF015592">
    <property type="entry name" value="Prld-crbxl_pptds"/>
    <property type="match status" value="1"/>
</dbReference>
<reference evidence="9 10" key="1">
    <citation type="submission" date="2019-02" db="EMBL/GenBank/DDBJ databases">
        <title>Deep-cultivation of Planctomycetes and their phenomic and genomic characterization uncovers novel biology.</title>
        <authorList>
            <person name="Wiegand S."/>
            <person name="Jogler M."/>
            <person name="Boedeker C."/>
            <person name="Pinto D."/>
            <person name="Vollmers J."/>
            <person name="Rivas-Marin E."/>
            <person name="Kohn T."/>
            <person name="Peeters S.H."/>
            <person name="Heuer A."/>
            <person name="Rast P."/>
            <person name="Oberbeckmann S."/>
            <person name="Bunk B."/>
            <person name="Jeske O."/>
            <person name="Meyerdierks A."/>
            <person name="Storesund J.E."/>
            <person name="Kallscheuer N."/>
            <person name="Luecker S."/>
            <person name="Lage O.M."/>
            <person name="Pohl T."/>
            <person name="Merkel B.J."/>
            <person name="Hornburger P."/>
            <person name="Mueller R.-W."/>
            <person name="Bruemmer F."/>
            <person name="Labrenz M."/>
            <person name="Spormann A.M."/>
            <person name="Op Den Camp H."/>
            <person name="Overmann J."/>
            <person name="Amann R."/>
            <person name="Jetten M.S.M."/>
            <person name="Mascher T."/>
            <person name="Medema M.H."/>
            <person name="Devos D.P."/>
            <person name="Kaster A.-K."/>
            <person name="Ovreas L."/>
            <person name="Rohde M."/>
            <person name="Galperin M.Y."/>
            <person name="Jogler C."/>
        </authorList>
    </citation>
    <scope>NUCLEOTIDE SEQUENCE [LARGE SCALE GENOMIC DNA]</scope>
    <source>
        <strain evidence="9 10">Pla108</strain>
    </source>
</reference>
<evidence type="ECO:0000256" key="4">
    <source>
        <dbReference type="ARBA" id="ARBA00022670"/>
    </source>
</evidence>
<organism evidence="9 10">
    <name type="scientific">Botrimarina colliarenosi</name>
    <dbReference type="NCBI Taxonomy" id="2528001"/>
    <lineage>
        <taxon>Bacteria</taxon>
        <taxon>Pseudomonadati</taxon>
        <taxon>Planctomycetota</taxon>
        <taxon>Planctomycetia</taxon>
        <taxon>Pirellulales</taxon>
        <taxon>Lacipirellulaceae</taxon>
        <taxon>Botrimarina</taxon>
    </lineage>
</organism>
<evidence type="ECO:0000256" key="5">
    <source>
        <dbReference type="ARBA" id="ARBA00022801"/>
    </source>
</evidence>
<evidence type="ECO:0000256" key="8">
    <source>
        <dbReference type="ARBA" id="ARBA00031559"/>
    </source>
</evidence>
<gene>
    <name evidence="9" type="primary">pcp</name>
    <name evidence="9" type="ORF">Pla108_30980</name>
</gene>
<dbReference type="Gene3D" id="3.40.630.20">
    <property type="entry name" value="Peptidase C15, pyroglutamyl peptidase I-like"/>
    <property type="match status" value="1"/>
</dbReference>
<keyword evidence="3" id="KW-0963">Cytoplasm</keyword>
<dbReference type="GO" id="GO:0005829">
    <property type="term" value="C:cytosol"/>
    <property type="evidence" value="ECO:0007669"/>
    <property type="project" value="InterPro"/>
</dbReference>
<dbReference type="Proteomes" id="UP000317421">
    <property type="component" value="Unassembled WGS sequence"/>
</dbReference>
<dbReference type="InterPro" id="IPR000816">
    <property type="entry name" value="Peptidase_C15"/>
</dbReference>
<dbReference type="AlphaFoldDB" id="A0A5C6A9M4"/>
<dbReference type="OrthoDB" id="9779738at2"/>
<comment type="caution">
    <text evidence="9">The sequence shown here is derived from an EMBL/GenBank/DDBJ whole genome shotgun (WGS) entry which is preliminary data.</text>
</comment>
<keyword evidence="4" id="KW-0645">Protease</keyword>
<evidence type="ECO:0000256" key="6">
    <source>
        <dbReference type="ARBA" id="ARBA00022807"/>
    </source>
</evidence>
<keyword evidence="5 9" id="KW-0378">Hydrolase</keyword>
<dbReference type="PRINTS" id="PR00706">
    <property type="entry name" value="PYROGLUPTASE"/>
</dbReference>
<dbReference type="GO" id="GO:0006508">
    <property type="term" value="P:proteolysis"/>
    <property type="evidence" value="ECO:0007669"/>
    <property type="project" value="UniProtKB-KW"/>
</dbReference>
<sequence length="221" mass="24485">MLRILLTAFRPFDDWDQNASWLALQALTRDLPPQLSEAVEITTRLYPVDYKELRPRLAMDLQASYDVVLLIGQAAGSAAVRLEQFALNACRQRGDTPETVRSLEAEGPPAYRSDLPLGDWTRRLRECGVPTELSLHAGDYLCNAAMYWSHYLLESAGRRPLVAFVHLPLDVSQTARLERPLPSLPSEISAHALRLLVTWAAETVSPSAAIVSAIPAKRGEA</sequence>
<proteinExistence type="inferred from homology"/>
<evidence type="ECO:0000256" key="3">
    <source>
        <dbReference type="ARBA" id="ARBA00022490"/>
    </source>
</evidence>
<comment type="similarity">
    <text evidence="1">Belongs to the peptidase C15 family.</text>
</comment>
<dbReference type="Pfam" id="PF01470">
    <property type="entry name" value="Peptidase_C15"/>
    <property type="match status" value="1"/>
</dbReference>
<dbReference type="RefSeq" id="WP_146445812.1">
    <property type="nucleotide sequence ID" value="NZ_SJPR01000004.1"/>
</dbReference>
<dbReference type="SUPFAM" id="SSF53182">
    <property type="entry name" value="Pyrrolidone carboxyl peptidase (pyroglutamate aminopeptidase)"/>
    <property type="match status" value="1"/>
</dbReference>
<evidence type="ECO:0000256" key="1">
    <source>
        <dbReference type="ARBA" id="ARBA00006641"/>
    </source>
</evidence>
<dbReference type="InterPro" id="IPR036440">
    <property type="entry name" value="Peptidase_C15-like_sf"/>
</dbReference>
<protein>
    <recommendedName>
        <fullName evidence="2">Pyrrolidone-carboxylate peptidase</fullName>
    </recommendedName>
    <alternativeName>
        <fullName evidence="7">5-oxoprolyl-peptidase</fullName>
    </alternativeName>
    <alternativeName>
        <fullName evidence="8">Pyroglutamyl-peptidase I</fullName>
    </alternativeName>
</protein>
<keyword evidence="10" id="KW-1185">Reference proteome</keyword>
<dbReference type="GO" id="GO:0016920">
    <property type="term" value="F:pyroglutamyl-peptidase activity"/>
    <property type="evidence" value="ECO:0007669"/>
    <property type="project" value="InterPro"/>
</dbReference>